<name>A0ABV1IDL6_9ACTN</name>
<comment type="caution">
    <text evidence="2">The sequence shown here is derived from an EMBL/GenBank/DDBJ whole genome shotgun (WGS) entry which is preliminary data.</text>
</comment>
<evidence type="ECO:0000256" key="1">
    <source>
        <dbReference type="SAM" id="MobiDB-lite"/>
    </source>
</evidence>
<dbReference type="EMBL" id="JBBNGS010000002">
    <property type="protein sequence ID" value="MEQ2636983.1"/>
    <property type="molecule type" value="Genomic_DNA"/>
</dbReference>
<organism evidence="2 3">
    <name type="scientific">Paratractidigestivibacter faecalis</name>
    <dbReference type="NCBI Taxonomy" id="2292441"/>
    <lineage>
        <taxon>Bacteria</taxon>
        <taxon>Bacillati</taxon>
        <taxon>Actinomycetota</taxon>
        <taxon>Coriobacteriia</taxon>
        <taxon>Coriobacteriales</taxon>
        <taxon>Atopobiaceae</taxon>
        <taxon>Paratractidigestivibacter</taxon>
    </lineage>
</organism>
<evidence type="ECO:0000313" key="2">
    <source>
        <dbReference type="EMBL" id="MEQ2636983.1"/>
    </source>
</evidence>
<feature type="region of interest" description="Disordered" evidence="1">
    <location>
        <begin position="297"/>
        <end position="330"/>
    </location>
</feature>
<protein>
    <recommendedName>
        <fullName evidence="4">DUF697 domain-containing protein</fullName>
    </recommendedName>
</protein>
<keyword evidence="3" id="KW-1185">Reference proteome</keyword>
<accession>A0ABV1IDL6</accession>
<proteinExistence type="predicted"/>
<evidence type="ECO:0008006" key="4">
    <source>
        <dbReference type="Google" id="ProtNLM"/>
    </source>
</evidence>
<gene>
    <name evidence="2" type="ORF">AAAT05_01260</name>
</gene>
<dbReference type="Proteomes" id="UP001478817">
    <property type="component" value="Unassembled WGS sequence"/>
</dbReference>
<reference evidence="2 3" key="1">
    <citation type="submission" date="2024-04" db="EMBL/GenBank/DDBJ databases">
        <title>Human intestinal bacterial collection.</title>
        <authorList>
            <person name="Pauvert C."/>
            <person name="Hitch T.C.A."/>
            <person name="Clavel T."/>
        </authorList>
    </citation>
    <scope>NUCLEOTIDE SEQUENCE [LARGE SCALE GENOMIC DNA]</scope>
    <source>
        <strain evidence="2 3">CLA-AA-H197</strain>
    </source>
</reference>
<evidence type="ECO:0000313" key="3">
    <source>
        <dbReference type="Proteomes" id="UP001478817"/>
    </source>
</evidence>
<sequence length="330" mass="33438">MATKKNRRSALGLGNLLEVLSQGRDSRADADEPLRICVLVDLDAPRYLALAVRDALVPKTPTAAVDVWPLGVRLDAIDEAPDAAVVIPGASATDCAEAARHMAGLGVPTCLVVPSAVDAPELGLGDAAAALIGVVAASDASVLPRKLSSWLSRSLGEKCVALAAAFPFCRQAVVDGLALRCALENAVLGAVSLVPGSDFPLMTTNQAKLAVQMSSCYGASLSPRRAAELAGVVGAGAMYRSCARSLAGLLPGIGNLLKAGIAFGGTMATARGVRASLEGWSLSELLGAGGVSEPAPFSAGPVAPLPTPSEAAGEQPLQYLQIEPDGKARS</sequence>
<dbReference type="RefSeq" id="WP_349181327.1">
    <property type="nucleotide sequence ID" value="NZ_JBBNGS010000002.1"/>
</dbReference>